<protein>
    <submittedName>
        <fullName evidence="1">Uncharacterized protein</fullName>
    </submittedName>
</protein>
<dbReference type="Proteomes" id="UP000276133">
    <property type="component" value="Unassembled WGS sequence"/>
</dbReference>
<name>A0A3M7SDU7_BRAPC</name>
<accession>A0A3M7SDU7</accession>
<evidence type="ECO:0000313" key="2">
    <source>
        <dbReference type="Proteomes" id="UP000276133"/>
    </source>
</evidence>
<organism evidence="1 2">
    <name type="scientific">Brachionus plicatilis</name>
    <name type="common">Marine rotifer</name>
    <name type="synonym">Brachionus muelleri</name>
    <dbReference type="NCBI Taxonomy" id="10195"/>
    <lineage>
        <taxon>Eukaryota</taxon>
        <taxon>Metazoa</taxon>
        <taxon>Spiralia</taxon>
        <taxon>Gnathifera</taxon>
        <taxon>Rotifera</taxon>
        <taxon>Eurotatoria</taxon>
        <taxon>Monogononta</taxon>
        <taxon>Pseudotrocha</taxon>
        <taxon>Ploima</taxon>
        <taxon>Brachionidae</taxon>
        <taxon>Brachionus</taxon>
    </lineage>
</organism>
<evidence type="ECO:0000313" key="1">
    <source>
        <dbReference type="EMBL" id="RNA33827.1"/>
    </source>
</evidence>
<keyword evidence="2" id="KW-1185">Reference proteome</keyword>
<dbReference type="AlphaFoldDB" id="A0A3M7SDU7"/>
<dbReference type="EMBL" id="REGN01001574">
    <property type="protein sequence ID" value="RNA33827.1"/>
    <property type="molecule type" value="Genomic_DNA"/>
</dbReference>
<sequence length="77" mass="8656">MSPLPLQKPVYVVMRFSLSHLALKVQSTPQISTATRSDSSLPKKSPRIVVTKKRNFCDTIFATFSISINDAYLYSSF</sequence>
<proteinExistence type="predicted"/>
<reference evidence="1 2" key="1">
    <citation type="journal article" date="2018" name="Sci. Rep.">
        <title>Genomic signatures of local adaptation to the degree of environmental predictability in rotifers.</title>
        <authorList>
            <person name="Franch-Gras L."/>
            <person name="Hahn C."/>
            <person name="Garcia-Roger E.M."/>
            <person name="Carmona M.J."/>
            <person name="Serra M."/>
            <person name="Gomez A."/>
        </authorList>
    </citation>
    <scope>NUCLEOTIDE SEQUENCE [LARGE SCALE GENOMIC DNA]</scope>
    <source>
        <strain evidence="1">HYR1</strain>
    </source>
</reference>
<gene>
    <name evidence="1" type="ORF">BpHYR1_026370</name>
</gene>
<comment type="caution">
    <text evidence="1">The sequence shown here is derived from an EMBL/GenBank/DDBJ whole genome shotgun (WGS) entry which is preliminary data.</text>
</comment>